<evidence type="ECO:0000313" key="2">
    <source>
        <dbReference type="Proteomes" id="UP000242999"/>
    </source>
</evidence>
<organism evidence="1 2">
    <name type="scientific">Allopseudospirillum japonicum</name>
    <dbReference type="NCBI Taxonomy" id="64971"/>
    <lineage>
        <taxon>Bacteria</taxon>
        <taxon>Pseudomonadati</taxon>
        <taxon>Pseudomonadota</taxon>
        <taxon>Gammaproteobacteria</taxon>
        <taxon>Oceanospirillales</taxon>
        <taxon>Oceanospirillaceae</taxon>
        <taxon>Allopseudospirillum</taxon>
    </lineage>
</organism>
<name>A0A1H6RDD0_9GAMM</name>
<dbReference type="Proteomes" id="UP000242999">
    <property type="component" value="Unassembled WGS sequence"/>
</dbReference>
<dbReference type="STRING" id="64971.SAMN05421831_10323"/>
<gene>
    <name evidence="1" type="ORF">SAMN05421831_10323</name>
</gene>
<sequence length="31" mass="3583">MKNRFGNEQTYPQVMNELISQLCWIAVSNPA</sequence>
<reference evidence="2" key="1">
    <citation type="submission" date="2016-10" db="EMBL/GenBank/DDBJ databases">
        <authorList>
            <person name="Varghese N."/>
            <person name="Submissions S."/>
        </authorList>
    </citation>
    <scope>NUCLEOTIDE SEQUENCE [LARGE SCALE GENOMIC DNA]</scope>
    <source>
        <strain evidence="2">DSM 7165</strain>
    </source>
</reference>
<keyword evidence="2" id="KW-1185">Reference proteome</keyword>
<dbReference type="EMBL" id="FNYH01000003">
    <property type="protein sequence ID" value="SEI49800.1"/>
    <property type="molecule type" value="Genomic_DNA"/>
</dbReference>
<proteinExistence type="predicted"/>
<protein>
    <submittedName>
        <fullName evidence="1">Uncharacterized protein</fullName>
    </submittedName>
</protein>
<dbReference type="AlphaFoldDB" id="A0A1H6RDD0"/>
<accession>A0A1H6RDD0</accession>
<evidence type="ECO:0000313" key="1">
    <source>
        <dbReference type="EMBL" id="SEI49800.1"/>
    </source>
</evidence>